<keyword evidence="3" id="KW-1185">Reference proteome</keyword>
<dbReference type="EMBL" id="CAJVPV010011968">
    <property type="protein sequence ID" value="CAG8666178.1"/>
    <property type="molecule type" value="Genomic_DNA"/>
</dbReference>
<accession>A0A9N9E807</accession>
<dbReference type="InterPro" id="IPR000719">
    <property type="entry name" value="Prot_kinase_dom"/>
</dbReference>
<dbReference type="Pfam" id="PF07714">
    <property type="entry name" value="PK_Tyr_Ser-Thr"/>
    <property type="match status" value="1"/>
</dbReference>
<dbReference type="SUPFAM" id="SSF56112">
    <property type="entry name" value="Protein kinase-like (PK-like)"/>
    <property type="match status" value="1"/>
</dbReference>
<sequence length="332" mass="38684">MGCTSSKYTSPDLIGINPLPIKYCPSCNQQYKQRGWCQPCEAKRFKEDFPNWTSGNGELDLFIRDTQLNATAPQTFFEWIPYDKFDKIKEVGRGGFGIVYKAIWDLGPKSCWDSSKNSWIREGEKQVSLKRLHDSDKADFHFWKEIFRHFCQSKYIPRCYGFSRDPMTHEYIIVCDFIEGDLRHYLEKNARNISWEKKLGIVYNIAHGLMTIHNAGELEGTLMSWGWHMGVSQKHVVSNQFIAAENERLRSLELNNEKSFKGTDHPEAIYKSRLLLFPNLPKPRNPSNSLIYYSNDEDITYDERKNQKEAYHEELYDVSSMKTLQVVGSGEV</sequence>
<dbReference type="GO" id="GO:0004714">
    <property type="term" value="F:transmembrane receptor protein tyrosine kinase activity"/>
    <property type="evidence" value="ECO:0007669"/>
    <property type="project" value="InterPro"/>
</dbReference>
<dbReference type="AlphaFoldDB" id="A0A9N9E807"/>
<dbReference type="GO" id="GO:0005524">
    <property type="term" value="F:ATP binding"/>
    <property type="evidence" value="ECO:0007669"/>
    <property type="project" value="InterPro"/>
</dbReference>
<proteinExistence type="predicted"/>
<reference evidence="2" key="1">
    <citation type="submission" date="2021-06" db="EMBL/GenBank/DDBJ databases">
        <authorList>
            <person name="Kallberg Y."/>
            <person name="Tangrot J."/>
            <person name="Rosling A."/>
        </authorList>
    </citation>
    <scope>NUCLEOTIDE SEQUENCE</scope>
    <source>
        <strain evidence="2">CL551</strain>
    </source>
</reference>
<dbReference type="InterPro" id="IPR001245">
    <property type="entry name" value="Ser-Thr/Tyr_kinase_cat_dom"/>
</dbReference>
<dbReference type="GO" id="GO:0005886">
    <property type="term" value="C:plasma membrane"/>
    <property type="evidence" value="ECO:0007669"/>
    <property type="project" value="TreeGrafter"/>
</dbReference>
<dbReference type="OrthoDB" id="544350at2759"/>
<dbReference type="PANTHER" id="PTHR27003:SF467">
    <property type="entry name" value="PROTEIN KINASE DOMAIN-CONTAINING PROTEIN"/>
    <property type="match status" value="1"/>
</dbReference>
<dbReference type="Proteomes" id="UP000789342">
    <property type="component" value="Unassembled WGS sequence"/>
</dbReference>
<organism evidence="2 3">
    <name type="scientific">Acaulospora morrowiae</name>
    <dbReference type="NCBI Taxonomy" id="94023"/>
    <lineage>
        <taxon>Eukaryota</taxon>
        <taxon>Fungi</taxon>
        <taxon>Fungi incertae sedis</taxon>
        <taxon>Mucoromycota</taxon>
        <taxon>Glomeromycotina</taxon>
        <taxon>Glomeromycetes</taxon>
        <taxon>Diversisporales</taxon>
        <taxon>Acaulosporaceae</taxon>
        <taxon>Acaulospora</taxon>
    </lineage>
</organism>
<comment type="caution">
    <text evidence="2">The sequence shown here is derived from an EMBL/GenBank/DDBJ whole genome shotgun (WGS) entry which is preliminary data.</text>
</comment>
<dbReference type="PANTHER" id="PTHR27003">
    <property type="entry name" value="OS07G0166700 PROTEIN"/>
    <property type="match status" value="1"/>
</dbReference>
<dbReference type="InterPro" id="IPR011009">
    <property type="entry name" value="Kinase-like_dom_sf"/>
</dbReference>
<dbReference type="InterPro" id="IPR045272">
    <property type="entry name" value="ANXUR1/2-like"/>
</dbReference>
<evidence type="ECO:0000259" key="1">
    <source>
        <dbReference type="PROSITE" id="PS50011"/>
    </source>
</evidence>
<feature type="domain" description="Protein kinase" evidence="1">
    <location>
        <begin position="85"/>
        <end position="332"/>
    </location>
</feature>
<evidence type="ECO:0000313" key="2">
    <source>
        <dbReference type="EMBL" id="CAG8666178.1"/>
    </source>
</evidence>
<evidence type="ECO:0000313" key="3">
    <source>
        <dbReference type="Proteomes" id="UP000789342"/>
    </source>
</evidence>
<gene>
    <name evidence="2" type="ORF">AMORRO_LOCUS10623</name>
</gene>
<dbReference type="Gene3D" id="1.10.510.10">
    <property type="entry name" value="Transferase(Phosphotransferase) domain 1"/>
    <property type="match status" value="1"/>
</dbReference>
<dbReference type="PROSITE" id="PS50011">
    <property type="entry name" value="PROTEIN_KINASE_DOM"/>
    <property type="match status" value="1"/>
</dbReference>
<name>A0A9N9E807_9GLOM</name>
<protein>
    <submittedName>
        <fullName evidence="2">16425_t:CDS:1</fullName>
    </submittedName>
</protein>